<feature type="region of interest" description="Disordered" evidence="1">
    <location>
        <begin position="1"/>
        <end position="62"/>
    </location>
</feature>
<evidence type="ECO:0000256" key="1">
    <source>
        <dbReference type="SAM" id="MobiDB-lite"/>
    </source>
</evidence>
<reference evidence="2 3" key="1">
    <citation type="journal article" date="2019" name="Commun. Biol.">
        <title>The bagworm genome reveals a unique fibroin gene that provides high tensile strength.</title>
        <authorList>
            <person name="Kono N."/>
            <person name="Nakamura H."/>
            <person name="Ohtoshi R."/>
            <person name="Tomita M."/>
            <person name="Numata K."/>
            <person name="Arakawa K."/>
        </authorList>
    </citation>
    <scope>NUCLEOTIDE SEQUENCE [LARGE SCALE GENOMIC DNA]</scope>
</reference>
<keyword evidence="3" id="KW-1185">Reference proteome</keyword>
<sequence>MQRKLRFTSENTPSAKKNKSGLFNRDPMVITDTADRPFDKDQKGKHKRSLRGQNKARSGSSSRVLQPFLMIAEGIVQVGEERRTANVNGPAAGYSKCSVTVPVENNQWKLEYLVQQSKEMVENMDDSDYTRIARKDYTKMETMLKMLRPHLLKRG</sequence>
<dbReference type="Proteomes" id="UP000299102">
    <property type="component" value="Unassembled WGS sequence"/>
</dbReference>
<proteinExistence type="predicted"/>
<protein>
    <submittedName>
        <fullName evidence="2">Uncharacterized protein</fullName>
    </submittedName>
</protein>
<gene>
    <name evidence="2" type="ORF">EVAR_73899_1</name>
</gene>
<organism evidence="2 3">
    <name type="scientific">Eumeta variegata</name>
    <name type="common">Bagworm moth</name>
    <name type="synonym">Eumeta japonica</name>
    <dbReference type="NCBI Taxonomy" id="151549"/>
    <lineage>
        <taxon>Eukaryota</taxon>
        <taxon>Metazoa</taxon>
        <taxon>Ecdysozoa</taxon>
        <taxon>Arthropoda</taxon>
        <taxon>Hexapoda</taxon>
        <taxon>Insecta</taxon>
        <taxon>Pterygota</taxon>
        <taxon>Neoptera</taxon>
        <taxon>Endopterygota</taxon>
        <taxon>Lepidoptera</taxon>
        <taxon>Glossata</taxon>
        <taxon>Ditrysia</taxon>
        <taxon>Tineoidea</taxon>
        <taxon>Psychidae</taxon>
        <taxon>Oiketicinae</taxon>
        <taxon>Eumeta</taxon>
    </lineage>
</organism>
<evidence type="ECO:0000313" key="2">
    <source>
        <dbReference type="EMBL" id="GBP15631.1"/>
    </source>
</evidence>
<dbReference type="OrthoDB" id="413122at2759"/>
<dbReference type="EMBL" id="BGZK01005830">
    <property type="protein sequence ID" value="GBP15631.1"/>
    <property type="molecule type" value="Genomic_DNA"/>
</dbReference>
<feature type="compositionally biased region" description="Basic and acidic residues" evidence="1">
    <location>
        <begin position="33"/>
        <end position="42"/>
    </location>
</feature>
<dbReference type="AlphaFoldDB" id="A0A4C1TNZ2"/>
<name>A0A4C1TNZ2_EUMVA</name>
<evidence type="ECO:0000313" key="3">
    <source>
        <dbReference type="Proteomes" id="UP000299102"/>
    </source>
</evidence>
<comment type="caution">
    <text evidence="2">The sequence shown here is derived from an EMBL/GenBank/DDBJ whole genome shotgun (WGS) entry which is preliminary data.</text>
</comment>
<feature type="compositionally biased region" description="Polar residues" evidence="1">
    <location>
        <begin position="51"/>
        <end position="62"/>
    </location>
</feature>
<accession>A0A4C1TNZ2</accession>